<organism evidence="10 11">
    <name type="scientific">Pontiella desulfatans</name>
    <dbReference type="NCBI Taxonomy" id="2750659"/>
    <lineage>
        <taxon>Bacteria</taxon>
        <taxon>Pseudomonadati</taxon>
        <taxon>Kiritimatiellota</taxon>
        <taxon>Kiritimatiellia</taxon>
        <taxon>Kiritimatiellales</taxon>
        <taxon>Pontiellaceae</taxon>
        <taxon>Pontiella</taxon>
    </lineage>
</organism>
<dbReference type="AlphaFoldDB" id="A0A6C2TW46"/>
<comment type="cofactor">
    <cofactor evidence="1">
        <name>Co(2+)</name>
        <dbReference type="ChEBI" id="CHEBI:48828"/>
    </cofactor>
</comment>
<keyword evidence="5 10" id="KW-0031">Aminopeptidase</keyword>
<accession>A0A6C2TW46</accession>
<dbReference type="GO" id="GO:0006508">
    <property type="term" value="P:proteolysis"/>
    <property type="evidence" value="ECO:0007669"/>
    <property type="project" value="UniProtKB-KW"/>
</dbReference>
<dbReference type="Proteomes" id="UP000366872">
    <property type="component" value="Unassembled WGS sequence"/>
</dbReference>
<dbReference type="SUPFAM" id="SSF144052">
    <property type="entry name" value="Thermophilic metalloprotease-like"/>
    <property type="match status" value="1"/>
</dbReference>
<keyword evidence="8" id="KW-0378">Hydrolase</keyword>
<dbReference type="Pfam" id="PF02073">
    <property type="entry name" value="Peptidase_M29"/>
    <property type="match status" value="1"/>
</dbReference>
<sequence>MTDPRLQKLAQVLVNYSVGVKPNDRVAISGNSITEPLIVEIYRETLRAGGYPIVRVAPEALGEILLKEGSDEQLSYLSPIALYELENIDCRIGLWGQENTRALSNTDSKRHSLMSAARKPFSETFFRRAASGELRWTGSMFPTHSSAQDAGMSLAEYEDFVFSAGLLDHDDPIASWQALSKKQDAAVDYLNGHKQIHIEAANGTDLAFRLENRRWVSSCGNDNFPDGEIYTCPVEETVEGTICFSFPAIHMGHECQGVKLRFEKGVVVEATAEKGGEFLNHMLDQDEGARRVGEFAIGCNYAIKNFSRNTLFDEKIGGTVHLAVGASLRKAGGVNDSGLHWDMVCDMRPGGRIQLDGKTVHENGRFTEVEI</sequence>
<dbReference type="GO" id="GO:0046872">
    <property type="term" value="F:metal ion binding"/>
    <property type="evidence" value="ECO:0007669"/>
    <property type="project" value="UniProtKB-KW"/>
</dbReference>
<evidence type="ECO:0000313" key="10">
    <source>
        <dbReference type="EMBL" id="VGO11724.1"/>
    </source>
</evidence>
<keyword evidence="11" id="KW-1185">Reference proteome</keyword>
<dbReference type="PANTHER" id="PTHR34448">
    <property type="entry name" value="AMINOPEPTIDASE"/>
    <property type="match status" value="1"/>
</dbReference>
<comment type="cofactor">
    <cofactor evidence="3">
        <name>Zn(2+)</name>
        <dbReference type="ChEBI" id="CHEBI:29105"/>
    </cofactor>
</comment>
<evidence type="ECO:0000256" key="9">
    <source>
        <dbReference type="ARBA" id="ARBA00023049"/>
    </source>
</evidence>
<comment type="cofactor">
    <cofactor evidence="2">
        <name>Mg(2+)</name>
        <dbReference type="ChEBI" id="CHEBI:18420"/>
    </cofactor>
</comment>
<evidence type="ECO:0000256" key="2">
    <source>
        <dbReference type="ARBA" id="ARBA00001946"/>
    </source>
</evidence>
<reference evidence="10 11" key="1">
    <citation type="submission" date="2019-04" db="EMBL/GenBank/DDBJ databases">
        <authorList>
            <person name="Van Vliet M D."/>
        </authorList>
    </citation>
    <scope>NUCLEOTIDE SEQUENCE [LARGE SCALE GENOMIC DNA]</scope>
    <source>
        <strain evidence="10 11">F1</strain>
    </source>
</reference>
<evidence type="ECO:0000256" key="4">
    <source>
        <dbReference type="ARBA" id="ARBA00008236"/>
    </source>
</evidence>
<evidence type="ECO:0000256" key="6">
    <source>
        <dbReference type="ARBA" id="ARBA00022670"/>
    </source>
</evidence>
<evidence type="ECO:0000256" key="5">
    <source>
        <dbReference type="ARBA" id="ARBA00022438"/>
    </source>
</evidence>
<keyword evidence="6" id="KW-0645">Protease</keyword>
<dbReference type="InterPro" id="IPR000787">
    <property type="entry name" value="Peptidase_M29"/>
</dbReference>
<keyword evidence="9" id="KW-0482">Metalloprotease</keyword>
<evidence type="ECO:0000256" key="8">
    <source>
        <dbReference type="ARBA" id="ARBA00022801"/>
    </source>
</evidence>
<protein>
    <submittedName>
        <fullName evidence="10">Aminopeptidase 2</fullName>
    </submittedName>
</protein>
<dbReference type="RefSeq" id="WP_136077457.1">
    <property type="nucleotide sequence ID" value="NZ_CAAHFG010000001.1"/>
</dbReference>
<proteinExistence type="inferred from homology"/>
<dbReference type="InterPro" id="IPR052170">
    <property type="entry name" value="M29_Exopeptidase"/>
</dbReference>
<comment type="similarity">
    <text evidence="4">Belongs to the peptidase M29 family.</text>
</comment>
<gene>
    <name evidence="10" type="ORF">PDESU_00270</name>
</gene>
<dbReference type="PANTHER" id="PTHR34448:SF1">
    <property type="entry name" value="BLL6088 PROTEIN"/>
    <property type="match status" value="1"/>
</dbReference>
<evidence type="ECO:0000256" key="1">
    <source>
        <dbReference type="ARBA" id="ARBA00001941"/>
    </source>
</evidence>
<evidence type="ECO:0000256" key="3">
    <source>
        <dbReference type="ARBA" id="ARBA00001947"/>
    </source>
</evidence>
<dbReference type="GO" id="GO:0004177">
    <property type="term" value="F:aminopeptidase activity"/>
    <property type="evidence" value="ECO:0007669"/>
    <property type="project" value="UniProtKB-KW"/>
</dbReference>
<dbReference type="GO" id="GO:0008237">
    <property type="term" value="F:metallopeptidase activity"/>
    <property type="evidence" value="ECO:0007669"/>
    <property type="project" value="UniProtKB-KW"/>
</dbReference>
<dbReference type="InterPro" id="IPR035097">
    <property type="entry name" value="M29_N-terminal"/>
</dbReference>
<evidence type="ECO:0000313" key="11">
    <source>
        <dbReference type="Proteomes" id="UP000366872"/>
    </source>
</evidence>
<evidence type="ECO:0000256" key="7">
    <source>
        <dbReference type="ARBA" id="ARBA00022723"/>
    </source>
</evidence>
<dbReference type="EMBL" id="CAAHFG010000001">
    <property type="protein sequence ID" value="VGO11724.1"/>
    <property type="molecule type" value="Genomic_DNA"/>
</dbReference>
<keyword evidence="7" id="KW-0479">Metal-binding</keyword>
<name>A0A6C2TW46_PONDE</name>
<dbReference type="Gene3D" id="3.40.1830.10">
    <property type="entry name" value="Thermophilic metalloprotease (M29)"/>
    <property type="match status" value="1"/>
</dbReference>